<evidence type="ECO:0000313" key="2">
    <source>
        <dbReference type="EMBL" id="CAB9529666.1"/>
    </source>
</evidence>
<dbReference type="OrthoDB" id="197174at2759"/>
<name>A0A9N8F1S4_9STRA</name>
<dbReference type="InterPro" id="IPR011990">
    <property type="entry name" value="TPR-like_helical_dom_sf"/>
</dbReference>
<dbReference type="Gene3D" id="1.25.40.10">
    <property type="entry name" value="Tetratricopeptide repeat domain"/>
    <property type="match status" value="1"/>
</dbReference>
<proteinExistence type="predicted"/>
<evidence type="ECO:0000256" key="1">
    <source>
        <dbReference type="PROSITE-ProRule" id="PRU00339"/>
    </source>
</evidence>
<keyword evidence="3" id="KW-1185">Reference proteome</keyword>
<reference evidence="2" key="1">
    <citation type="submission" date="2020-06" db="EMBL/GenBank/DDBJ databases">
        <authorList>
            <consortium name="Plant Systems Biology data submission"/>
        </authorList>
    </citation>
    <scope>NUCLEOTIDE SEQUENCE</scope>
    <source>
        <strain evidence="2">D6</strain>
    </source>
</reference>
<evidence type="ECO:0000313" key="3">
    <source>
        <dbReference type="Proteomes" id="UP001153069"/>
    </source>
</evidence>
<dbReference type="SUPFAM" id="SSF48452">
    <property type="entry name" value="TPR-like"/>
    <property type="match status" value="1"/>
</dbReference>
<dbReference type="EMBL" id="CAICTM010002574">
    <property type="protein sequence ID" value="CAB9529666.1"/>
    <property type="molecule type" value="Genomic_DNA"/>
</dbReference>
<accession>A0A9N8F1S4</accession>
<comment type="caution">
    <text evidence="2">The sequence shown here is derived from an EMBL/GenBank/DDBJ whole genome shotgun (WGS) entry which is preliminary data.</text>
</comment>
<organism evidence="2 3">
    <name type="scientific">Seminavis robusta</name>
    <dbReference type="NCBI Taxonomy" id="568900"/>
    <lineage>
        <taxon>Eukaryota</taxon>
        <taxon>Sar</taxon>
        <taxon>Stramenopiles</taxon>
        <taxon>Ochrophyta</taxon>
        <taxon>Bacillariophyta</taxon>
        <taxon>Bacillariophyceae</taxon>
        <taxon>Bacillariophycidae</taxon>
        <taxon>Naviculales</taxon>
        <taxon>Naviculaceae</taxon>
        <taxon>Seminavis</taxon>
    </lineage>
</organism>
<dbReference type="SMART" id="SM00028">
    <property type="entry name" value="TPR"/>
    <property type="match status" value="1"/>
</dbReference>
<protein>
    <submittedName>
        <fullName evidence="2">Uncharacterized protein</fullName>
    </submittedName>
</protein>
<dbReference type="Pfam" id="PF13424">
    <property type="entry name" value="TPR_12"/>
    <property type="match status" value="1"/>
</dbReference>
<gene>
    <name evidence="2" type="ORF">SEMRO_2576_G331770.1</name>
</gene>
<dbReference type="InterPro" id="IPR019734">
    <property type="entry name" value="TPR_rpt"/>
</dbReference>
<sequence>MAQLYIRCGMHDEALKTYHYILILLQQQDSSAKRTEMAATLSSMGLVYYALRDYSSALQHYKQVLTIQSHLQHDNDDTGVHRHFEIATTLNSIG</sequence>
<feature type="repeat" description="TPR" evidence="1">
    <location>
        <begin position="38"/>
        <end position="71"/>
    </location>
</feature>
<dbReference type="Proteomes" id="UP001153069">
    <property type="component" value="Unassembled WGS sequence"/>
</dbReference>
<dbReference type="AlphaFoldDB" id="A0A9N8F1S4"/>
<keyword evidence="1" id="KW-0802">TPR repeat</keyword>
<dbReference type="PROSITE" id="PS50005">
    <property type="entry name" value="TPR"/>
    <property type="match status" value="1"/>
</dbReference>